<keyword evidence="4" id="KW-1133">Transmembrane helix</keyword>
<gene>
    <name evidence="6" type="ORF">SAMN02745124_03252</name>
</gene>
<dbReference type="PANTHER" id="PTHR32089:SF112">
    <property type="entry name" value="LYSOZYME-LIKE PROTEIN-RELATED"/>
    <property type="match status" value="1"/>
</dbReference>
<accession>A0A1M5XQB8</accession>
<dbReference type="AlphaFoldDB" id="A0A1M5XQB8"/>
<dbReference type="GO" id="GO:0007165">
    <property type="term" value="P:signal transduction"/>
    <property type="evidence" value="ECO:0007669"/>
    <property type="project" value="UniProtKB-KW"/>
</dbReference>
<dbReference type="Pfam" id="PF00015">
    <property type="entry name" value="MCPsignal"/>
    <property type="match status" value="1"/>
</dbReference>
<keyword evidence="1 3" id="KW-0807">Transducer</keyword>
<feature type="domain" description="Methyl-accepting transducer" evidence="5">
    <location>
        <begin position="136"/>
        <end position="372"/>
    </location>
</feature>
<dbReference type="Gene3D" id="1.10.287.950">
    <property type="entry name" value="Methyl-accepting chemotaxis protein"/>
    <property type="match status" value="1"/>
</dbReference>
<keyword evidence="4" id="KW-0812">Transmembrane</keyword>
<evidence type="ECO:0000256" key="4">
    <source>
        <dbReference type="SAM" id="Phobius"/>
    </source>
</evidence>
<dbReference type="GO" id="GO:0016020">
    <property type="term" value="C:membrane"/>
    <property type="evidence" value="ECO:0007669"/>
    <property type="project" value="InterPro"/>
</dbReference>
<dbReference type="InterPro" id="IPR004089">
    <property type="entry name" value="MCPsignal_dom"/>
</dbReference>
<sequence>MSDSSFLARSVNSLFPTFQAKVAGMLWLLLGCHLVGGLLLVAGAVVSSDLRLLLVLPAAVIFAAALLLGIAFAAALRDEQRTIARDIATLYDSDNKEIQLFLPKTETATETGRLLRTSYGSVLTGIRALVEDIRRIGISIAVDTTKVSRLVSSTAGKAARQQEISHEVSSASSQSSNAIAEVSKSVQYVADNTTNNLDMVRGSHTELMEVTGKIEQISGAVELFQQTVEELSQSSASILKVVSTINDIAEQTNLLSLNATIEAARAGEHGKGFAVVAEEVRELAKRVKPATTEISENIQAMIAIVEKTERGTTEISRYTADTSGVIGKTTSNFDRMVHDFEQINDQLMKVAAAMTELATANSEVSDNIGGIDTLCREIAGSMHSSEQSVETLSNLTESMLEMVSTFRTGEGTFDRLIGWAQTARERVQQEIETIGKSGANLFDTSYRKIPNTNPQKLETTYTAAFHRSIQPLFDALKKEMNGVIYSIAVDRNGYSPTHHAEFSRPPSGDPQQDLLYSRHMRMFNSNKTEKRRCSHTKPMLLQTYMRDTGEILNDLSLPIMINGKHWGALIIGFDPKNFG</sequence>
<evidence type="ECO:0000256" key="3">
    <source>
        <dbReference type="PROSITE-ProRule" id="PRU00284"/>
    </source>
</evidence>
<reference evidence="6 7" key="1">
    <citation type="submission" date="2016-11" db="EMBL/GenBank/DDBJ databases">
        <authorList>
            <person name="Jaros S."/>
            <person name="Januszkiewicz K."/>
            <person name="Wedrychowicz H."/>
        </authorList>
    </citation>
    <scope>NUCLEOTIDE SEQUENCE [LARGE SCALE GENOMIC DNA]</scope>
    <source>
        <strain evidence="6 7">DSM 9705</strain>
    </source>
</reference>
<dbReference type="Proteomes" id="UP000184139">
    <property type="component" value="Unassembled WGS sequence"/>
</dbReference>
<dbReference type="PANTHER" id="PTHR32089">
    <property type="entry name" value="METHYL-ACCEPTING CHEMOTAXIS PROTEIN MCPB"/>
    <property type="match status" value="1"/>
</dbReference>
<proteinExistence type="inferred from homology"/>
<comment type="similarity">
    <text evidence="2">Belongs to the methyl-accepting chemotaxis (MCP) protein family.</text>
</comment>
<dbReference type="SUPFAM" id="SSF58104">
    <property type="entry name" value="Methyl-accepting chemotaxis protein (MCP) signaling domain"/>
    <property type="match status" value="1"/>
</dbReference>
<dbReference type="InterPro" id="IPR004090">
    <property type="entry name" value="Chemotax_Me-accpt_rcpt"/>
</dbReference>
<dbReference type="RefSeq" id="WP_073377643.1">
    <property type="nucleotide sequence ID" value="NZ_FQXS01000022.1"/>
</dbReference>
<evidence type="ECO:0000313" key="7">
    <source>
        <dbReference type="Proteomes" id="UP000184139"/>
    </source>
</evidence>
<evidence type="ECO:0000313" key="6">
    <source>
        <dbReference type="EMBL" id="SHI01990.1"/>
    </source>
</evidence>
<dbReference type="GO" id="GO:0006935">
    <property type="term" value="P:chemotaxis"/>
    <property type="evidence" value="ECO:0007669"/>
    <property type="project" value="InterPro"/>
</dbReference>
<evidence type="ECO:0000256" key="2">
    <source>
        <dbReference type="ARBA" id="ARBA00029447"/>
    </source>
</evidence>
<keyword evidence="4" id="KW-0472">Membrane</keyword>
<evidence type="ECO:0000259" key="5">
    <source>
        <dbReference type="PROSITE" id="PS50111"/>
    </source>
</evidence>
<dbReference type="PROSITE" id="PS50111">
    <property type="entry name" value="CHEMOTAXIS_TRANSDUC_2"/>
    <property type="match status" value="1"/>
</dbReference>
<dbReference type="OrthoDB" id="2489132at2"/>
<evidence type="ECO:0000256" key="1">
    <source>
        <dbReference type="ARBA" id="ARBA00023224"/>
    </source>
</evidence>
<dbReference type="STRING" id="1121409.SAMN02745124_03252"/>
<dbReference type="GO" id="GO:0004888">
    <property type="term" value="F:transmembrane signaling receptor activity"/>
    <property type="evidence" value="ECO:0007669"/>
    <property type="project" value="InterPro"/>
</dbReference>
<name>A0A1M5XQB8_9BACT</name>
<protein>
    <submittedName>
        <fullName evidence="6">Methyl-accepting chemotaxis protein</fullName>
    </submittedName>
</protein>
<organism evidence="6 7">
    <name type="scientific">Desulfofustis glycolicus DSM 9705</name>
    <dbReference type="NCBI Taxonomy" id="1121409"/>
    <lineage>
        <taxon>Bacteria</taxon>
        <taxon>Pseudomonadati</taxon>
        <taxon>Thermodesulfobacteriota</taxon>
        <taxon>Desulfobulbia</taxon>
        <taxon>Desulfobulbales</taxon>
        <taxon>Desulfocapsaceae</taxon>
        <taxon>Desulfofustis</taxon>
    </lineage>
</organism>
<dbReference type="SMART" id="SM00283">
    <property type="entry name" value="MA"/>
    <property type="match status" value="1"/>
</dbReference>
<feature type="transmembrane region" description="Helical" evidence="4">
    <location>
        <begin position="52"/>
        <end position="76"/>
    </location>
</feature>
<feature type="transmembrane region" description="Helical" evidence="4">
    <location>
        <begin position="26"/>
        <end position="46"/>
    </location>
</feature>
<keyword evidence="7" id="KW-1185">Reference proteome</keyword>
<dbReference type="PRINTS" id="PR00260">
    <property type="entry name" value="CHEMTRNSDUCR"/>
</dbReference>
<dbReference type="EMBL" id="FQXS01000022">
    <property type="protein sequence ID" value="SHI01990.1"/>
    <property type="molecule type" value="Genomic_DNA"/>
</dbReference>